<accession>A0A2U1EC43</accession>
<keyword evidence="3" id="KW-1185">Reference proteome</keyword>
<dbReference type="EMBL" id="QEKW01000025">
    <property type="protein sequence ID" value="PVY97269.1"/>
    <property type="molecule type" value="Genomic_DNA"/>
</dbReference>
<feature type="transmembrane region" description="Helical" evidence="1">
    <location>
        <begin position="12"/>
        <end position="31"/>
    </location>
</feature>
<dbReference type="RefSeq" id="WP_116711116.1">
    <property type="nucleotide sequence ID" value="NZ_QEKW01000025.1"/>
</dbReference>
<feature type="transmembrane region" description="Helical" evidence="1">
    <location>
        <begin position="83"/>
        <end position="101"/>
    </location>
</feature>
<dbReference type="AlphaFoldDB" id="A0A2U1EC43"/>
<keyword evidence="1" id="KW-0472">Membrane</keyword>
<evidence type="ECO:0000256" key="1">
    <source>
        <dbReference type="SAM" id="Phobius"/>
    </source>
</evidence>
<evidence type="ECO:0000313" key="2">
    <source>
        <dbReference type="EMBL" id="PVY97269.1"/>
    </source>
</evidence>
<keyword evidence="1" id="KW-1133">Transmembrane helix</keyword>
<dbReference type="Proteomes" id="UP000245639">
    <property type="component" value="Unassembled WGS sequence"/>
</dbReference>
<sequence length="121" mass="12287">MSGPVLAWLPSWKGGYAIAAVCAVTGVLRVATAPLDLLTGALFVLALGYAGAAAIERGQATARRPAQPPPDRLRVTTRTRDRVGAALAIVAGIVGLVLVFHGRDGDDDTPAAPPPIGRLGG</sequence>
<evidence type="ECO:0000313" key="3">
    <source>
        <dbReference type="Proteomes" id="UP000245639"/>
    </source>
</evidence>
<feature type="transmembrane region" description="Helical" evidence="1">
    <location>
        <begin position="37"/>
        <end position="55"/>
    </location>
</feature>
<name>A0A2U1EC43_9PSEU</name>
<proteinExistence type="predicted"/>
<reference evidence="2 3" key="1">
    <citation type="submission" date="2018-04" db="EMBL/GenBank/DDBJ databases">
        <title>Genomic Encyclopedia of Type Strains, Phase IV (KMG-IV): sequencing the most valuable type-strain genomes for metagenomic binning, comparative biology and taxonomic classification.</title>
        <authorList>
            <person name="Goeker M."/>
        </authorList>
    </citation>
    <scope>NUCLEOTIDE SEQUENCE [LARGE SCALE GENOMIC DNA]</scope>
    <source>
        <strain evidence="2 3">DSM 45771</strain>
    </source>
</reference>
<gene>
    <name evidence="2" type="ORF">C8D89_12511</name>
</gene>
<keyword evidence="1" id="KW-0812">Transmembrane</keyword>
<comment type="caution">
    <text evidence="2">The sequence shown here is derived from an EMBL/GenBank/DDBJ whole genome shotgun (WGS) entry which is preliminary data.</text>
</comment>
<organism evidence="2 3">
    <name type="scientific">Actinomycetospora cinnamomea</name>
    <dbReference type="NCBI Taxonomy" id="663609"/>
    <lineage>
        <taxon>Bacteria</taxon>
        <taxon>Bacillati</taxon>
        <taxon>Actinomycetota</taxon>
        <taxon>Actinomycetes</taxon>
        <taxon>Pseudonocardiales</taxon>
        <taxon>Pseudonocardiaceae</taxon>
        <taxon>Actinomycetospora</taxon>
    </lineage>
</organism>
<protein>
    <submittedName>
        <fullName evidence="2">Uncharacterized protein</fullName>
    </submittedName>
</protein>